<comment type="caution">
    <text evidence="2">The sequence shown here is derived from an EMBL/GenBank/DDBJ whole genome shotgun (WGS) entry which is preliminary data.</text>
</comment>
<dbReference type="Proteomes" id="UP001597399">
    <property type="component" value="Unassembled WGS sequence"/>
</dbReference>
<gene>
    <name evidence="2" type="primary">uppS</name>
    <name evidence="2" type="ORF">ACFSUE_08690</name>
</gene>
<evidence type="ECO:0000313" key="3">
    <source>
        <dbReference type="Proteomes" id="UP001597399"/>
    </source>
</evidence>
<dbReference type="InterPro" id="IPR001441">
    <property type="entry name" value="UPP_synth-like"/>
</dbReference>
<dbReference type="NCBIfam" id="TIGR00055">
    <property type="entry name" value="uppS"/>
    <property type="match status" value="1"/>
</dbReference>
<dbReference type="SUPFAM" id="SSF64005">
    <property type="entry name" value="Undecaprenyl diphosphate synthase"/>
    <property type="match status" value="1"/>
</dbReference>
<evidence type="ECO:0000256" key="1">
    <source>
        <dbReference type="ARBA" id="ARBA00022679"/>
    </source>
</evidence>
<keyword evidence="3" id="KW-1185">Reference proteome</keyword>
<organism evidence="2 3">
    <name type="scientific">Sporolactobacillus shoreicorticis</name>
    <dbReference type="NCBI Taxonomy" id="1923877"/>
    <lineage>
        <taxon>Bacteria</taxon>
        <taxon>Bacillati</taxon>
        <taxon>Bacillota</taxon>
        <taxon>Bacilli</taxon>
        <taxon>Bacillales</taxon>
        <taxon>Sporolactobacillaceae</taxon>
        <taxon>Sporolactobacillus</taxon>
    </lineage>
</organism>
<dbReference type="PANTHER" id="PTHR10291">
    <property type="entry name" value="DEHYDRODOLICHYL DIPHOSPHATE SYNTHASE FAMILY MEMBER"/>
    <property type="match status" value="1"/>
</dbReference>
<accession>A0ABW5S1W3</accession>
<evidence type="ECO:0000313" key="2">
    <source>
        <dbReference type="EMBL" id="MFD2693699.1"/>
    </source>
</evidence>
<proteinExistence type="predicted"/>
<dbReference type="RefSeq" id="WP_253062325.1">
    <property type="nucleotide sequence ID" value="NZ_JAMXWM010000013.1"/>
</dbReference>
<dbReference type="CDD" id="cd00475">
    <property type="entry name" value="Cis_IPPS"/>
    <property type="match status" value="1"/>
</dbReference>
<dbReference type="PANTHER" id="PTHR10291:SF0">
    <property type="entry name" value="DEHYDRODOLICHYL DIPHOSPHATE SYNTHASE 2"/>
    <property type="match status" value="1"/>
</dbReference>
<dbReference type="Pfam" id="PF01255">
    <property type="entry name" value="Prenyltransf"/>
    <property type="match status" value="1"/>
</dbReference>
<dbReference type="Gene3D" id="3.40.1180.10">
    <property type="entry name" value="Decaprenyl diphosphate synthase-like"/>
    <property type="match status" value="1"/>
</dbReference>
<dbReference type="InterPro" id="IPR036424">
    <property type="entry name" value="UPP_synth-like_sf"/>
</dbReference>
<sequence length="135" mass="15245">MRQVPAHVAIMMDGNGRWGKQHGVTRSQGHFAGAQAMEKIIDAALDLNIKVLTQYAFSIEIWKRPKAEVDYLMALPVKFFKRKITEFIKKDIRLIFSGDINGLPKLTREAVKNAAEKTKNNTKLIVNFALNYGGK</sequence>
<reference evidence="3" key="1">
    <citation type="journal article" date="2019" name="Int. J. Syst. Evol. Microbiol.">
        <title>The Global Catalogue of Microorganisms (GCM) 10K type strain sequencing project: providing services to taxonomists for standard genome sequencing and annotation.</title>
        <authorList>
            <consortium name="The Broad Institute Genomics Platform"/>
            <consortium name="The Broad Institute Genome Sequencing Center for Infectious Disease"/>
            <person name="Wu L."/>
            <person name="Ma J."/>
        </authorList>
    </citation>
    <scope>NUCLEOTIDE SEQUENCE [LARGE SCALE GENOMIC DNA]</scope>
    <source>
        <strain evidence="3">TISTR 2466</strain>
    </source>
</reference>
<dbReference type="EMBL" id="JBHUMQ010000018">
    <property type="protein sequence ID" value="MFD2693699.1"/>
    <property type="molecule type" value="Genomic_DNA"/>
</dbReference>
<name>A0ABW5S1W3_9BACL</name>
<keyword evidence="1 2" id="KW-0808">Transferase</keyword>
<dbReference type="GO" id="GO:0016740">
    <property type="term" value="F:transferase activity"/>
    <property type="evidence" value="ECO:0007669"/>
    <property type="project" value="UniProtKB-KW"/>
</dbReference>
<protein>
    <submittedName>
        <fullName evidence="2">Polyprenyl diphosphate synthase</fullName>
        <ecNumber evidence="2">2.5.1.-</ecNumber>
    </submittedName>
</protein>
<dbReference type="EC" id="2.5.1.-" evidence="2"/>